<name>A0A495D467_9PROT</name>
<feature type="transmembrane region" description="Helical" evidence="1">
    <location>
        <begin position="106"/>
        <end position="127"/>
    </location>
</feature>
<comment type="caution">
    <text evidence="2">The sequence shown here is derived from an EMBL/GenBank/DDBJ whole genome shotgun (WGS) entry which is preliminary data.</text>
</comment>
<proteinExistence type="predicted"/>
<evidence type="ECO:0000313" key="2">
    <source>
        <dbReference type="EMBL" id="RKQ95311.1"/>
    </source>
</evidence>
<feature type="transmembrane region" description="Helical" evidence="1">
    <location>
        <begin position="12"/>
        <end position="30"/>
    </location>
</feature>
<feature type="transmembrane region" description="Helical" evidence="1">
    <location>
        <begin position="74"/>
        <end position="94"/>
    </location>
</feature>
<keyword evidence="1" id="KW-0812">Transmembrane</keyword>
<protein>
    <submittedName>
        <fullName evidence="2">Uncharacterized protein</fullName>
    </submittedName>
</protein>
<dbReference type="AlphaFoldDB" id="A0A495D467"/>
<organism evidence="2 3">
    <name type="scientific">Maricaulis maris</name>
    <dbReference type="NCBI Taxonomy" id="74318"/>
    <lineage>
        <taxon>Bacteria</taxon>
        <taxon>Pseudomonadati</taxon>
        <taxon>Pseudomonadota</taxon>
        <taxon>Alphaproteobacteria</taxon>
        <taxon>Maricaulales</taxon>
        <taxon>Maricaulaceae</taxon>
        <taxon>Maricaulis</taxon>
    </lineage>
</organism>
<dbReference type="Proteomes" id="UP000273675">
    <property type="component" value="Unassembled WGS sequence"/>
</dbReference>
<dbReference type="OrthoDB" id="7631941at2"/>
<dbReference type="RefSeq" id="WP_121212296.1">
    <property type="nucleotide sequence ID" value="NZ_RBIM01000007.1"/>
</dbReference>
<keyword evidence="1" id="KW-1133">Transmembrane helix</keyword>
<evidence type="ECO:0000313" key="3">
    <source>
        <dbReference type="Proteomes" id="UP000273675"/>
    </source>
</evidence>
<gene>
    <name evidence="2" type="ORF">C7435_3001</name>
</gene>
<keyword evidence="1" id="KW-0472">Membrane</keyword>
<evidence type="ECO:0000256" key="1">
    <source>
        <dbReference type="SAM" id="Phobius"/>
    </source>
</evidence>
<feature type="transmembrane region" description="Helical" evidence="1">
    <location>
        <begin position="42"/>
        <end position="62"/>
    </location>
</feature>
<sequence length="129" mass="14340">MNKNARQYTVRFSATMVLYMAALFGSVHLLQSVEMAPVLRGAVALLPVLPGLAALWVVMVFYRSLDEFKQRMLAEAMIIAALLTGFASFAYGFLEGALDLPTIPLIWVFPVMIGLWGLAGCFQKYVVYR</sequence>
<dbReference type="EMBL" id="RBIM01000007">
    <property type="protein sequence ID" value="RKQ95311.1"/>
    <property type="molecule type" value="Genomic_DNA"/>
</dbReference>
<accession>A0A495D467</accession>
<reference evidence="2 3" key="1">
    <citation type="submission" date="2018-10" db="EMBL/GenBank/DDBJ databases">
        <title>Genomic Encyclopedia of Type Strains, Phase IV (KMG-IV): sequencing the most valuable type-strain genomes for metagenomic binning, comparative biology and taxonomic classification.</title>
        <authorList>
            <person name="Goeker M."/>
        </authorList>
    </citation>
    <scope>NUCLEOTIDE SEQUENCE [LARGE SCALE GENOMIC DNA]</scope>
    <source>
        <strain evidence="2 3">DSM 4734</strain>
    </source>
</reference>